<protein>
    <submittedName>
        <fullName evidence="4">Regulatory protein, tetR family</fullName>
    </submittedName>
</protein>
<evidence type="ECO:0000256" key="3">
    <source>
        <dbReference type="ARBA" id="ARBA00023163"/>
    </source>
</evidence>
<gene>
    <name evidence="4" type="ORF">SAMN05421872_10466</name>
</gene>
<evidence type="ECO:0000256" key="1">
    <source>
        <dbReference type="ARBA" id="ARBA00023015"/>
    </source>
</evidence>
<proteinExistence type="predicted"/>
<dbReference type="Pfam" id="PF00440">
    <property type="entry name" value="TetR_N"/>
    <property type="match status" value="1"/>
</dbReference>
<sequence length="192" mass="21073">MTGLRERQRADLRAHVDRVALTLFAERGFDAVPVDEIAAAAGISLSTLFRHVRSKDQLLVGTLRVGRAAIVENFAERPADEPVPAALAAAILRRTEQFADETETIALWRRAMASAPARVRRASLLDDDERARLVVLVAERLGLDAEADLEPGLRVRVALAAAEHAYEHWLTRETGRTLHELTAEALDGVSRG</sequence>
<evidence type="ECO:0000313" key="4">
    <source>
        <dbReference type="EMBL" id="SDC81031.1"/>
    </source>
</evidence>
<dbReference type="InterPro" id="IPR009057">
    <property type="entry name" value="Homeodomain-like_sf"/>
</dbReference>
<dbReference type="Gene3D" id="1.10.10.60">
    <property type="entry name" value="Homeodomain-like"/>
    <property type="match status" value="1"/>
</dbReference>
<dbReference type="SUPFAM" id="SSF46689">
    <property type="entry name" value="Homeodomain-like"/>
    <property type="match status" value="1"/>
</dbReference>
<dbReference type="EMBL" id="FMZM01000004">
    <property type="protein sequence ID" value="SDC81031.1"/>
    <property type="molecule type" value="Genomic_DNA"/>
</dbReference>
<dbReference type="Pfam" id="PF17754">
    <property type="entry name" value="TetR_C_14"/>
    <property type="match status" value="1"/>
</dbReference>
<dbReference type="RefSeq" id="WP_170866978.1">
    <property type="nucleotide sequence ID" value="NZ_FMZM01000004.1"/>
</dbReference>
<keyword evidence="2" id="KW-0238">DNA-binding</keyword>
<dbReference type="GO" id="GO:0000976">
    <property type="term" value="F:transcription cis-regulatory region binding"/>
    <property type="evidence" value="ECO:0007669"/>
    <property type="project" value="TreeGrafter"/>
</dbReference>
<organism evidence="4 5">
    <name type="scientific">Nocardioides lianchengensis</name>
    <dbReference type="NCBI Taxonomy" id="1045774"/>
    <lineage>
        <taxon>Bacteria</taxon>
        <taxon>Bacillati</taxon>
        <taxon>Actinomycetota</taxon>
        <taxon>Actinomycetes</taxon>
        <taxon>Propionibacteriales</taxon>
        <taxon>Nocardioidaceae</taxon>
        <taxon>Nocardioides</taxon>
    </lineage>
</organism>
<keyword evidence="1" id="KW-0805">Transcription regulation</keyword>
<accession>A0A1G6PM45</accession>
<keyword evidence="3" id="KW-0804">Transcription</keyword>
<dbReference type="STRING" id="1045774.SAMN05421872_10466"/>
<dbReference type="InterPro" id="IPR050109">
    <property type="entry name" value="HTH-type_TetR-like_transc_reg"/>
</dbReference>
<dbReference type="Proteomes" id="UP000199034">
    <property type="component" value="Unassembled WGS sequence"/>
</dbReference>
<dbReference type="AlphaFoldDB" id="A0A1G6PM45"/>
<name>A0A1G6PM45_9ACTN</name>
<dbReference type="PANTHER" id="PTHR30055:SF238">
    <property type="entry name" value="MYCOFACTOCIN BIOSYNTHESIS TRANSCRIPTIONAL REGULATOR MFTR-RELATED"/>
    <property type="match status" value="1"/>
</dbReference>
<dbReference type="PRINTS" id="PR00455">
    <property type="entry name" value="HTHTETR"/>
</dbReference>
<dbReference type="Gene3D" id="1.10.357.10">
    <property type="entry name" value="Tetracycline Repressor, domain 2"/>
    <property type="match status" value="1"/>
</dbReference>
<evidence type="ECO:0000256" key="2">
    <source>
        <dbReference type="ARBA" id="ARBA00023125"/>
    </source>
</evidence>
<dbReference type="InterPro" id="IPR041347">
    <property type="entry name" value="MftR_C"/>
</dbReference>
<evidence type="ECO:0000313" key="5">
    <source>
        <dbReference type="Proteomes" id="UP000199034"/>
    </source>
</evidence>
<reference evidence="4 5" key="1">
    <citation type="submission" date="2016-10" db="EMBL/GenBank/DDBJ databases">
        <authorList>
            <person name="de Groot N.N."/>
        </authorList>
    </citation>
    <scope>NUCLEOTIDE SEQUENCE [LARGE SCALE GENOMIC DNA]</scope>
    <source>
        <strain evidence="4 5">CGMCC 4.6858</strain>
    </source>
</reference>
<keyword evidence="5" id="KW-1185">Reference proteome</keyword>
<dbReference type="InterPro" id="IPR001647">
    <property type="entry name" value="HTH_TetR"/>
</dbReference>
<dbReference type="PANTHER" id="PTHR30055">
    <property type="entry name" value="HTH-TYPE TRANSCRIPTIONAL REGULATOR RUTR"/>
    <property type="match status" value="1"/>
</dbReference>
<dbReference type="PROSITE" id="PS50977">
    <property type="entry name" value="HTH_TETR_2"/>
    <property type="match status" value="1"/>
</dbReference>
<dbReference type="GO" id="GO:0003700">
    <property type="term" value="F:DNA-binding transcription factor activity"/>
    <property type="evidence" value="ECO:0007669"/>
    <property type="project" value="TreeGrafter"/>
</dbReference>